<dbReference type="GO" id="GO:0030496">
    <property type="term" value="C:midbody"/>
    <property type="evidence" value="ECO:0000318"/>
    <property type="project" value="GO_Central"/>
</dbReference>
<accession>B3RT23</accession>
<name>B3RT23_TRIAD</name>
<proteinExistence type="predicted"/>
<dbReference type="AlphaFoldDB" id="B3RT23"/>
<dbReference type="Gene3D" id="3.30.720.220">
    <property type="match status" value="1"/>
</dbReference>
<keyword evidence="1" id="KW-1133">Transmembrane helix</keyword>
<dbReference type="OrthoDB" id="5971907at2759"/>
<dbReference type="PhylomeDB" id="B3RT23"/>
<dbReference type="GO" id="GO:0005737">
    <property type="term" value="C:cytoplasm"/>
    <property type="evidence" value="ECO:0000318"/>
    <property type="project" value="GO_Central"/>
</dbReference>
<evidence type="ECO:0000256" key="1">
    <source>
        <dbReference type="SAM" id="Phobius"/>
    </source>
</evidence>
<organism evidence="2 3">
    <name type="scientific">Trichoplax adhaerens</name>
    <name type="common">Trichoplax reptans</name>
    <dbReference type="NCBI Taxonomy" id="10228"/>
    <lineage>
        <taxon>Eukaryota</taxon>
        <taxon>Metazoa</taxon>
        <taxon>Placozoa</taxon>
        <taxon>Uniplacotomia</taxon>
        <taxon>Trichoplacea</taxon>
        <taxon>Trichoplacidae</taxon>
        <taxon>Trichoplax</taxon>
    </lineage>
</organism>
<feature type="transmembrane region" description="Helical" evidence="1">
    <location>
        <begin position="7"/>
        <end position="28"/>
    </location>
</feature>
<dbReference type="InParanoid" id="B3RT23"/>
<dbReference type="GeneID" id="6752361"/>
<dbReference type="RefSeq" id="XP_002111148.1">
    <property type="nucleotide sequence ID" value="XM_002111112.1"/>
</dbReference>
<evidence type="ECO:0000313" key="2">
    <source>
        <dbReference type="EMBL" id="EDV27152.1"/>
    </source>
</evidence>
<sequence>MAQPHLIKLIIIVILLIVIQICLESLYASRKNEGTVMKSTASNTTTNQCGEIIEVGECLPCSAFDKKSRAIRACAENGNKQLVKCRKSRQKFYKSCLMVPWIAERNYWIFQVFMLIVALPSWATVWIRRRKLEEQARRRVQRQINDIL</sequence>
<dbReference type="PANTHER" id="PTHR13041:SF3">
    <property type="entry name" value="PROTEIN JTB"/>
    <property type="match status" value="1"/>
</dbReference>
<evidence type="ECO:0000313" key="3">
    <source>
        <dbReference type="Proteomes" id="UP000009022"/>
    </source>
</evidence>
<dbReference type="EMBL" id="DS985243">
    <property type="protein sequence ID" value="EDV27152.1"/>
    <property type="molecule type" value="Genomic_DNA"/>
</dbReference>
<dbReference type="PANTHER" id="PTHR13041">
    <property type="entry name" value="JTB PROTEIN-RELATED"/>
    <property type="match status" value="1"/>
</dbReference>
<dbReference type="HOGENOM" id="CLU_130083_0_1_1"/>
<dbReference type="Pfam" id="PF05439">
    <property type="entry name" value="JTB"/>
    <property type="match status" value="1"/>
</dbReference>
<feature type="transmembrane region" description="Helical" evidence="1">
    <location>
        <begin position="107"/>
        <end position="127"/>
    </location>
</feature>
<dbReference type="Proteomes" id="UP000009022">
    <property type="component" value="Unassembled WGS sequence"/>
</dbReference>
<keyword evidence="1" id="KW-0472">Membrane</keyword>
<protein>
    <recommendedName>
        <fullName evidence="4">Protein JTB</fullName>
    </recommendedName>
</protein>
<dbReference type="GO" id="GO:0000281">
    <property type="term" value="P:mitotic cytokinesis"/>
    <property type="evidence" value="ECO:0000318"/>
    <property type="project" value="GO_Central"/>
</dbReference>
<dbReference type="FunCoup" id="B3RT23">
    <property type="interactions" value="717"/>
</dbReference>
<dbReference type="CTD" id="6752361"/>
<reference evidence="2 3" key="1">
    <citation type="journal article" date="2008" name="Nature">
        <title>The Trichoplax genome and the nature of placozoans.</title>
        <authorList>
            <person name="Srivastava M."/>
            <person name="Begovic E."/>
            <person name="Chapman J."/>
            <person name="Putnam N.H."/>
            <person name="Hellsten U."/>
            <person name="Kawashima T."/>
            <person name="Kuo A."/>
            <person name="Mitros T."/>
            <person name="Salamov A."/>
            <person name="Carpenter M.L."/>
            <person name="Signorovitch A.Y."/>
            <person name="Moreno M.A."/>
            <person name="Kamm K."/>
            <person name="Grimwood J."/>
            <person name="Schmutz J."/>
            <person name="Shapiro H."/>
            <person name="Grigoriev I.V."/>
            <person name="Buss L.W."/>
            <person name="Schierwater B."/>
            <person name="Dellaporta S.L."/>
            <person name="Rokhsar D.S."/>
        </authorList>
    </citation>
    <scope>NUCLEOTIDE SEQUENCE [LARGE SCALE GENOMIC DNA]</scope>
    <source>
        <strain evidence="2 3">Grell-BS-1999</strain>
    </source>
</reference>
<keyword evidence="1" id="KW-0812">Transmembrane</keyword>
<dbReference type="InterPro" id="IPR008657">
    <property type="entry name" value="JTB"/>
</dbReference>
<dbReference type="GO" id="GO:0016020">
    <property type="term" value="C:membrane"/>
    <property type="evidence" value="ECO:0007669"/>
    <property type="project" value="InterPro"/>
</dbReference>
<gene>
    <name evidence="2" type="ORF">TRIADDRAFT_54810</name>
</gene>
<dbReference type="KEGG" id="tad:TRIADDRAFT_54810"/>
<keyword evidence="3" id="KW-1185">Reference proteome</keyword>
<evidence type="ECO:0008006" key="4">
    <source>
        <dbReference type="Google" id="ProtNLM"/>
    </source>
</evidence>